<evidence type="ECO:0000313" key="1">
    <source>
        <dbReference type="EMBL" id="TWG14178.1"/>
    </source>
</evidence>
<comment type="caution">
    <text evidence="1">The sequence shown here is derived from an EMBL/GenBank/DDBJ whole genome shotgun (WGS) entry which is preliminary data.</text>
</comment>
<evidence type="ECO:0000313" key="2">
    <source>
        <dbReference type="Proteomes" id="UP000320239"/>
    </source>
</evidence>
<proteinExistence type="predicted"/>
<gene>
    <name evidence="1" type="ORF">FHX34_104478</name>
</gene>
<reference evidence="1 2" key="1">
    <citation type="submission" date="2019-06" db="EMBL/GenBank/DDBJ databases">
        <title>Sequencing the genomes of 1000 actinobacteria strains.</title>
        <authorList>
            <person name="Klenk H.-P."/>
        </authorList>
    </citation>
    <scope>NUCLEOTIDE SEQUENCE [LARGE SCALE GENOMIC DNA]</scope>
    <source>
        <strain evidence="1 2">DSM 43866</strain>
    </source>
</reference>
<protein>
    <submittedName>
        <fullName evidence="1">Uncharacterized protein</fullName>
    </submittedName>
</protein>
<name>A0A561VRH6_ACTTI</name>
<organism evidence="1 2">
    <name type="scientific">Actinoplanes teichomyceticus</name>
    <dbReference type="NCBI Taxonomy" id="1867"/>
    <lineage>
        <taxon>Bacteria</taxon>
        <taxon>Bacillati</taxon>
        <taxon>Actinomycetota</taxon>
        <taxon>Actinomycetes</taxon>
        <taxon>Micromonosporales</taxon>
        <taxon>Micromonosporaceae</taxon>
        <taxon>Actinoplanes</taxon>
    </lineage>
</organism>
<dbReference type="EMBL" id="VIWY01000004">
    <property type="protein sequence ID" value="TWG14178.1"/>
    <property type="molecule type" value="Genomic_DNA"/>
</dbReference>
<keyword evidence="2" id="KW-1185">Reference proteome</keyword>
<sequence length="84" mass="8912">MVRLARPGRETLTVLRTGGTATLRAIGRETLALLRTHGATPCREALAVLRTGDAATRREALTVLRTCRATALVLFRDSASAAAP</sequence>
<dbReference type="AlphaFoldDB" id="A0A561VRH6"/>
<dbReference type="Proteomes" id="UP000320239">
    <property type="component" value="Unassembled WGS sequence"/>
</dbReference>
<accession>A0A561VRH6</accession>